<dbReference type="InterPro" id="IPR000836">
    <property type="entry name" value="PRTase_dom"/>
</dbReference>
<evidence type="ECO:0000313" key="3">
    <source>
        <dbReference type="Proteomes" id="UP000659172"/>
    </source>
</evidence>
<keyword evidence="2" id="KW-0328">Glycosyltransferase</keyword>
<organism evidence="2 3">
    <name type="scientific">Mycoplana rhizolycopersici</name>
    <dbReference type="NCBI Taxonomy" id="2746702"/>
    <lineage>
        <taxon>Bacteria</taxon>
        <taxon>Pseudomonadati</taxon>
        <taxon>Pseudomonadota</taxon>
        <taxon>Alphaproteobacteria</taxon>
        <taxon>Hyphomicrobiales</taxon>
        <taxon>Rhizobiaceae</taxon>
        <taxon>Mycoplana</taxon>
    </lineage>
</organism>
<dbReference type="Gene3D" id="3.40.50.2020">
    <property type="match status" value="1"/>
</dbReference>
<keyword evidence="3" id="KW-1185">Reference proteome</keyword>
<protein>
    <submittedName>
        <fullName evidence="2">Phosphoribosyltransferase</fullName>
    </submittedName>
</protein>
<proteinExistence type="predicted"/>
<dbReference type="SUPFAM" id="SSF53271">
    <property type="entry name" value="PRTase-like"/>
    <property type="match status" value="1"/>
</dbReference>
<dbReference type="CDD" id="cd06223">
    <property type="entry name" value="PRTases_typeI"/>
    <property type="match status" value="1"/>
</dbReference>
<keyword evidence="2" id="KW-0808">Transferase</keyword>
<gene>
    <name evidence="2" type="ORF">HV823_06075</name>
</gene>
<evidence type="ECO:0000259" key="1">
    <source>
        <dbReference type="Pfam" id="PF00156"/>
    </source>
</evidence>
<dbReference type="EMBL" id="JABXYK010000003">
    <property type="protein sequence ID" value="NVP54819.1"/>
    <property type="molecule type" value="Genomic_DNA"/>
</dbReference>
<evidence type="ECO:0000313" key="2">
    <source>
        <dbReference type="EMBL" id="NVP54819.1"/>
    </source>
</evidence>
<accession>A0ABX2QAR0</accession>
<feature type="domain" description="Phosphoribosyltransferase" evidence="1">
    <location>
        <begin position="12"/>
        <end position="186"/>
    </location>
</feature>
<name>A0ABX2QAR0_9HYPH</name>
<dbReference type="Pfam" id="PF00156">
    <property type="entry name" value="Pribosyltran"/>
    <property type="match status" value="1"/>
</dbReference>
<dbReference type="Gene3D" id="3.30.1310.20">
    <property type="entry name" value="PRTase-like"/>
    <property type="match status" value="1"/>
</dbReference>
<comment type="caution">
    <text evidence="2">The sequence shown here is derived from an EMBL/GenBank/DDBJ whole genome shotgun (WGS) entry which is preliminary data.</text>
</comment>
<reference evidence="2 3" key="1">
    <citation type="submission" date="2020-06" db="EMBL/GenBank/DDBJ databases">
        <title>Rhizobium sp.nov. isolated from the tomato plant.</title>
        <authorList>
            <person name="Thin K.K."/>
            <person name="Zhang X."/>
            <person name="He S."/>
        </authorList>
    </citation>
    <scope>NUCLEOTIDE SEQUENCE [LARGE SCALE GENOMIC DNA]</scope>
    <source>
        <strain evidence="2 3">DBTS2</strain>
    </source>
</reference>
<dbReference type="GO" id="GO:0016757">
    <property type="term" value="F:glycosyltransferase activity"/>
    <property type="evidence" value="ECO:0007669"/>
    <property type="project" value="UniProtKB-KW"/>
</dbReference>
<dbReference type="RefSeq" id="WP_176948841.1">
    <property type="nucleotide sequence ID" value="NZ_JABXYK010000003.1"/>
</dbReference>
<dbReference type="InterPro" id="IPR029057">
    <property type="entry name" value="PRTase-like"/>
</dbReference>
<dbReference type="Proteomes" id="UP000659172">
    <property type="component" value="Unassembled WGS sequence"/>
</dbReference>
<sequence>MMRPRILFVDRADAGRQLAAALSLQPIDDPIVLAVPRGGVAVAVEVAQALGAKLDLLFVRKIGAPQNREVAIGAIAGSDAPQLVLNEELVAACGASRAYIEAEATRQKDEIARQRKRYLSGRQPVDLKMRNVIVVDDGVATGATLAAGLKALRLQSVASTTLAIPVAPPEALEALGAEVDRIVCLHEPDDFCAVGLCYRDFPQVSDAEVMQALVAPGGATGGP</sequence>